<accession>A0ABQ9IKA5</accession>
<dbReference type="Proteomes" id="UP001159363">
    <property type="component" value="Chromosome 1"/>
</dbReference>
<name>A0ABQ9IKA5_9NEOP</name>
<proteinExistence type="predicted"/>
<organism evidence="2 3">
    <name type="scientific">Dryococelus australis</name>
    <dbReference type="NCBI Taxonomy" id="614101"/>
    <lineage>
        <taxon>Eukaryota</taxon>
        <taxon>Metazoa</taxon>
        <taxon>Ecdysozoa</taxon>
        <taxon>Arthropoda</taxon>
        <taxon>Hexapoda</taxon>
        <taxon>Insecta</taxon>
        <taxon>Pterygota</taxon>
        <taxon>Neoptera</taxon>
        <taxon>Polyneoptera</taxon>
        <taxon>Phasmatodea</taxon>
        <taxon>Verophasmatodea</taxon>
        <taxon>Anareolatae</taxon>
        <taxon>Phasmatidae</taxon>
        <taxon>Eurycanthinae</taxon>
        <taxon>Dryococelus</taxon>
    </lineage>
</organism>
<sequence length="148" mass="15654">MWLQGAADSSSVFAVRSHMPHGASQKTDAEPTQCSNCLCDHPTNAHISPAYVKYFEMWARSTAGSSVRESSAQHVVPHFQGACSFPSLCTTAAVLSSGLPVPNLSQFYPCLSASTYVREAAIRHDTAPQSPAPGQVPVTGAAQPIPKL</sequence>
<keyword evidence="3" id="KW-1185">Reference proteome</keyword>
<evidence type="ECO:0000256" key="1">
    <source>
        <dbReference type="SAM" id="MobiDB-lite"/>
    </source>
</evidence>
<comment type="caution">
    <text evidence="2">The sequence shown here is derived from an EMBL/GenBank/DDBJ whole genome shotgun (WGS) entry which is preliminary data.</text>
</comment>
<protein>
    <submittedName>
        <fullName evidence="2">Uncharacterized protein</fullName>
    </submittedName>
</protein>
<evidence type="ECO:0000313" key="3">
    <source>
        <dbReference type="Proteomes" id="UP001159363"/>
    </source>
</evidence>
<reference evidence="2 3" key="1">
    <citation type="submission" date="2023-02" db="EMBL/GenBank/DDBJ databases">
        <title>LHISI_Scaffold_Assembly.</title>
        <authorList>
            <person name="Stuart O.P."/>
            <person name="Cleave R."/>
            <person name="Magrath M.J.L."/>
            <person name="Mikheyev A.S."/>
        </authorList>
    </citation>
    <scope>NUCLEOTIDE SEQUENCE [LARGE SCALE GENOMIC DNA]</scope>
    <source>
        <strain evidence="2">Daus_M_001</strain>
        <tissue evidence="2">Leg muscle</tissue>
    </source>
</reference>
<gene>
    <name evidence="2" type="ORF">PR048_002450</name>
</gene>
<feature type="region of interest" description="Disordered" evidence="1">
    <location>
        <begin position="126"/>
        <end position="148"/>
    </location>
</feature>
<dbReference type="EMBL" id="JARBHB010000001">
    <property type="protein sequence ID" value="KAJ8897104.1"/>
    <property type="molecule type" value="Genomic_DNA"/>
</dbReference>
<evidence type="ECO:0000313" key="2">
    <source>
        <dbReference type="EMBL" id="KAJ8897104.1"/>
    </source>
</evidence>